<feature type="region of interest" description="Disordered" evidence="1">
    <location>
        <begin position="82"/>
        <end position="124"/>
    </location>
</feature>
<organism evidence="2 3">
    <name type="scientific">Streptomyces carpinensis</name>
    <dbReference type="NCBI Taxonomy" id="66369"/>
    <lineage>
        <taxon>Bacteria</taxon>
        <taxon>Bacillati</taxon>
        <taxon>Actinomycetota</taxon>
        <taxon>Actinomycetes</taxon>
        <taxon>Kitasatosporales</taxon>
        <taxon>Streptomycetaceae</taxon>
        <taxon>Streptomyces</taxon>
    </lineage>
</organism>
<name>A0ABV1W3H2_9ACTN</name>
<evidence type="ECO:0000313" key="3">
    <source>
        <dbReference type="Proteomes" id="UP001458415"/>
    </source>
</evidence>
<gene>
    <name evidence="2" type="ORF">ABT317_17440</name>
</gene>
<feature type="region of interest" description="Disordered" evidence="1">
    <location>
        <begin position="159"/>
        <end position="178"/>
    </location>
</feature>
<comment type="caution">
    <text evidence="2">The sequence shown here is derived from an EMBL/GenBank/DDBJ whole genome shotgun (WGS) entry which is preliminary data.</text>
</comment>
<dbReference type="EMBL" id="JBEPCU010000269">
    <property type="protein sequence ID" value="MER6978735.1"/>
    <property type="molecule type" value="Genomic_DNA"/>
</dbReference>
<feature type="compositionally biased region" description="Pro residues" evidence="1">
    <location>
        <begin position="87"/>
        <end position="104"/>
    </location>
</feature>
<keyword evidence="3" id="KW-1185">Reference proteome</keyword>
<accession>A0ABV1W3H2</accession>
<evidence type="ECO:0000256" key="1">
    <source>
        <dbReference type="SAM" id="MobiDB-lite"/>
    </source>
</evidence>
<dbReference type="Proteomes" id="UP001458415">
    <property type="component" value="Unassembled WGS sequence"/>
</dbReference>
<proteinExistence type="predicted"/>
<protein>
    <submittedName>
        <fullName evidence="2">Uncharacterized protein</fullName>
    </submittedName>
</protein>
<reference evidence="2 3" key="1">
    <citation type="submission" date="2024-06" db="EMBL/GenBank/DDBJ databases">
        <title>The Natural Products Discovery Center: Release of the First 8490 Sequenced Strains for Exploring Actinobacteria Biosynthetic Diversity.</title>
        <authorList>
            <person name="Kalkreuter E."/>
            <person name="Kautsar S.A."/>
            <person name="Yang D."/>
            <person name="Bader C.D."/>
            <person name="Teijaro C.N."/>
            <person name="Fluegel L."/>
            <person name="Davis C.M."/>
            <person name="Simpson J.R."/>
            <person name="Lauterbach L."/>
            <person name="Steele A.D."/>
            <person name="Gui C."/>
            <person name="Meng S."/>
            <person name="Li G."/>
            <person name="Viehrig K."/>
            <person name="Ye F."/>
            <person name="Su P."/>
            <person name="Kiefer A.F."/>
            <person name="Nichols A."/>
            <person name="Cepeda A.J."/>
            <person name="Yan W."/>
            <person name="Fan B."/>
            <person name="Jiang Y."/>
            <person name="Adhikari A."/>
            <person name="Zheng C.-J."/>
            <person name="Schuster L."/>
            <person name="Cowan T.M."/>
            <person name="Smanski M.J."/>
            <person name="Chevrette M.G."/>
            <person name="De Carvalho L.P.S."/>
            <person name="Shen B."/>
        </authorList>
    </citation>
    <scope>NUCLEOTIDE SEQUENCE [LARGE SCALE GENOMIC DNA]</scope>
    <source>
        <strain evidence="2 3">NPDC000634</strain>
    </source>
</reference>
<evidence type="ECO:0000313" key="2">
    <source>
        <dbReference type="EMBL" id="MER6978735.1"/>
    </source>
</evidence>
<sequence>MKDEEVVARFDGRGRVELLLGRLENVFQRNVEEIAHAFGYRLLSTEAIGRARIRYLYERDDSPPARRRAELTIARLHTGGPVLLALEPPPPPPPPAMQPHPPRTPETEPTSRATIQRQSRSSELTAQHFPIAQLHPSRFSWHVISGTASTHALRLYSPAKSDSAYQPSRHLVPEQYGP</sequence>
<feature type="compositionally biased region" description="Polar residues" evidence="1">
    <location>
        <begin position="111"/>
        <end position="124"/>
    </location>
</feature>